<name>A0A1M6HLI2_9FLAO</name>
<keyword evidence="2" id="KW-1185">Reference proteome</keyword>
<dbReference type="Proteomes" id="UP000184432">
    <property type="component" value="Unassembled WGS sequence"/>
</dbReference>
<organism evidence="1 2">
    <name type="scientific">Aquimarina spongiae</name>
    <dbReference type="NCBI Taxonomy" id="570521"/>
    <lineage>
        <taxon>Bacteria</taxon>
        <taxon>Pseudomonadati</taxon>
        <taxon>Bacteroidota</taxon>
        <taxon>Flavobacteriia</taxon>
        <taxon>Flavobacteriales</taxon>
        <taxon>Flavobacteriaceae</taxon>
        <taxon>Aquimarina</taxon>
    </lineage>
</organism>
<dbReference type="RefSeq" id="WP_073317444.1">
    <property type="nucleotide sequence ID" value="NZ_FQYP01000006.1"/>
</dbReference>
<reference evidence="2" key="1">
    <citation type="submission" date="2016-11" db="EMBL/GenBank/DDBJ databases">
        <authorList>
            <person name="Varghese N."/>
            <person name="Submissions S."/>
        </authorList>
    </citation>
    <scope>NUCLEOTIDE SEQUENCE [LARGE SCALE GENOMIC DNA]</scope>
    <source>
        <strain evidence="2">DSM 22623</strain>
    </source>
</reference>
<evidence type="ECO:0000313" key="2">
    <source>
        <dbReference type="Proteomes" id="UP000184432"/>
    </source>
</evidence>
<dbReference type="EMBL" id="FQYP01000006">
    <property type="protein sequence ID" value="SHJ23068.1"/>
    <property type="molecule type" value="Genomic_DNA"/>
</dbReference>
<proteinExistence type="predicted"/>
<protein>
    <submittedName>
        <fullName evidence="1">Uncharacterized protein</fullName>
    </submittedName>
</protein>
<dbReference type="AlphaFoldDB" id="A0A1M6HLI2"/>
<gene>
    <name evidence="1" type="ORF">SAMN04488508_106347</name>
</gene>
<accession>A0A1M6HLI2</accession>
<sequence>MKKRNLNKLSLNKNIISDLQKKTLNGGNLPGSIGGTCHSDLGTCGPGESLEAFPAPCHFG</sequence>
<dbReference type="STRING" id="570521.SAMN04488508_106347"/>
<evidence type="ECO:0000313" key="1">
    <source>
        <dbReference type="EMBL" id="SHJ23068.1"/>
    </source>
</evidence>